<dbReference type="AlphaFoldDB" id="S0FYQ0"/>
<sequence>MTFKKKIITLSSAAVLSLSVTLSAVAVSIPFKDLSDVPAKDKIISLQERGIVAGTSEGIFSPNSRVTTVQALHMLVKTLDLNLNLVRFAKEPKATDYFTKADNDAWYANALITASVNGVEVDKDIEMNRFWTKEQFTNTLVTAMERHYKLPLPKIMPPEIKDAGQMSEQYGGVIQRALIYGVAELDEEGNFYPKDEITRAEAAELLYNAVELIKAHSEAAAN</sequence>
<keyword evidence="1" id="KW-0677">Repeat</keyword>
<comment type="caution">
    <text evidence="4">The sequence shown here is derived from an EMBL/GenBank/DDBJ whole genome shotgun (WGS) entry which is preliminary data.</text>
</comment>
<dbReference type="eggNOG" id="COG1404">
    <property type="taxonomic scope" value="Bacteria"/>
</dbReference>
<protein>
    <submittedName>
        <fullName evidence="4">S-layer domain-containing protein</fullName>
    </submittedName>
</protein>
<proteinExistence type="predicted"/>
<dbReference type="STRING" id="1195236.CTER_0219"/>
<evidence type="ECO:0000256" key="2">
    <source>
        <dbReference type="SAM" id="SignalP"/>
    </source>
</evidence>
<feature type="chain" id="PRO_5004497450" evidence="2">
    <location>
        <begin position="27"/>
        <end position="222"/>
    </location>
</feature>
<name>S0FYQ0_RUMCE</name>
<feature type="signal peptide" evidence="2">
    <location>
        <begin position="1"/>
        <end position="26"/>
    </location>
</feature>
<feature type="domain" description="SLH" evidence="3">
    <location>
        <begin position="157"/>
        <end position="220"/>
    </location>
</feature>
<evidence type="ECO:0000313" key="5">
    <source>
        <dbReference type="Proteomes" id="UP000014155"/>
    </source>
</evidence>
<evidence type="ECO:0000256" key="1">
    <source>
        <dbReference type="ARBA" id="ARBA00022737"/>
    </source>
</evidence>
<dbReference type="Proteomes" id="UP000014155">
    <property type="component" value="Unassembled WGS sequence"/>
</dbReference>
<feature type="domain" description="SLH" evidence="3">
    <location>
        <begin position="26"/>
        <end position="89"/>
    </location>
</feature>
<gene>
    <name evidence="4" type="ORF">CTER_0219</name>
</gene>
<dbReference type="EMBL" id="AORV01000015">
    <property type="protein sequence ID" value="EMS73723.1"/>
    <property type="molecule type" value="Genomic_DNA"/>
</dbReference>
<dbReference type="PROSITE" id="PS51272">
    <property type="entry name" value="SLH"/>
    <property type="match status" value="2"/>
</dbReference>
<evidence type="ECO:0000313" key="4">
    <source>
        <dbReference type="EMBL" id="EMS73723.1"/>
    </source>
</evidence>
<dbReference type="Pfam" id="PF00395">
    <property type="entry name" value="SLH"/>
    <property type="match status" value="2"/>
</dbReference>
<reference evidence="4 5" key="1">
    <citation type="journal article" date="2013" name="Genome Announc.">
        <title>Draft Genome Sequence of the Cellulolytic, Mesophilic, Anaerobic Bacterium Clostridium termitidis Strain CT1112 (DSM 5398).</title>
        <authorList>
            <person name="Lal S."/>
            <person name="Ramachandran U."/>
            <person name="Zhang X."/>
            <person name="Munir R."/>
            <person name="Sparling R."/>
            <person name="Levin D.B."/>
        </authorList>
    </citation>
    <scope>NUCLEOTIDE SEQUENCE [LARGE SCALE GENOMIC DNA]</scope>
    <source>
        <strain evidence="4 5">CT1112</strain>
    </source>
</reference>
<organism evidence="4 5">
    <name type="scientific">Ruminiclostridium cellobioparum subsp. termitidis CT1112</name>
    <dbReference type="NCBI Taxonomy" id="1195236"/>
    <lineage>
        <taxon>Bacteria</taxon>
        <taxon>Bacillati</taxon>
        <taxon>Bacillota</taxon>
        <taxon>Clostridia</taxon>
        <taxon>Eubacteriales</taxon>
        <taxon>Oscillospiraceae</taxon>
        <taxon>Ruminiclostridium</taxon>
    </lineage>
</organism>
<dbReference type="RefSeq" id="WP_004623504.1">
    <property type="nucleotide sequence ID" value="NZ_AORV01000015.1"/>
</dbReference>
<keyword evidence="5" id="KW-1185">Reference proteome</keyword>
<keyword evidence="2" id="KW-0732">Signal</keyword>
<evidence type="ECO:0000259" key="3">
    <source>
        <dbReference type="PROSITE" id="PS51272"/>
    </source>
</evidence>
<accession>S0FYQ0</accession>
<dbReference type="PATRIC" id="fig|1195236.3.peg.521"/>
<dbReference type="InterPro" id="IPR001119">
    <property type="entry name" value="SLH_dom"/>
</dbReference>